<feature type="domain" description="DYW" evidence="6">
    <location>
        <begin position="1009"/>
        <end position="1101"/>
    </location>
</feature>
<dbReference type="EMBL" id="JABWDY010013282">
    <property type="protein sequence ID" value="KAF5198397.1"/>
    <property type="molecule type" value="Genomic_DNA"/>
</dbReference>
<sequence>VQIIQQINHDGEVNRARYMPQNTFIIATKTVSAEVYVFDYSKHPSKPPLDGACSPDMRLRGHNTEGYGLSWSSYKQGHLLSGSDDAQICLWDINATPKNKALDAQQIYKFHEGVVEDVAWHLRHEYLFGSVGDDHNLAIWDMRTASATKPTQSVVAHQGEVNCLAFNPLNEWVVATGSTDKTVKLFDLRKISTVLHTFDCHKEEVFQVGWNPKNETILASCCLGRRLMVWDLSRIDEEQTPEDAEDGPPELLFIHGGHTSKISDFSWNPCEDWVVASVAEDNILQIWQMAENIYHDEDDLAELVSQEDALEENEGYPNSSNVFDSHVYARTLQNCIKTCDLVKGKSVHCDILKRGGCLDLFAWNIVLNMYVKLDVLVDACKVFDEMPVRNTISFVTLIQGYSLSFRYIEAIELFFRLFREGHELNQFVFTTVLKLFVSMEYAELCGRVHACIYKLGHDTDAFVGTALIDAYTVCGFVDDAKEVFDGILVKDMVCWTGMVGCYTENQYFEEALELFSRMTELGFKPNNYTFASALKTCTGLFALNLGKSIHCCALKNRCESDSYVGGALLDFYTKCGDVDAALTVFKGMPQKDLILWSFMIARYAQSGCSNEALKLFFQMRRAFVTPNQFTYASVLQACATMEGIELGEQIHCQVLKVGLDTDVFVTNALMDVYAKCERMDDSKKLFLESPNINEVTWNTMIVGYVQLGNGEEALRLFLQMLYAQIQASQVTYSSVLRACASLAALEPGVQIHCLILKTVFNEDPVVNNALIDMYAKCGSIKNARLIFDSMNKLDEVSWNSMISGYSLHGLSGDALEAFEKMRETDVPPNKITFVGVLSACSNTGLVEQGRSYFHMMHKNYEIEPCIEHYTCMVWLLGRSGRLEEAVKLIDDIPFGHSVMVWRALLGACVVHNNIEIGKVAAERVLQMEPQDEAAYVLLSNIYASAKCWQNVASVRKSMKRKGVKKEPGLSWIETQNKVHYFSVGDTSHPEMRLINGMLEWLNIKIKKAGYVCDRNAILLDVEDDEKDRLLWVHSERLALAFGLISTPPGRLIRIIKNLRICLDCHAAIKLIAQVCQREIVVRDMNRFHHFENGVCSCGDYW</sequence>
<dbReference type="OrthoDB" id="749581at2759"/>
<keyword evidence="3" id="KW-0677">Repeat</keyword>
<dbReference type="Pfam" id="PF20431">
    <property type="entry name" value="E_motif"/>
    <property type="match status" value="1"/>
</dbReference>
<dbReference type="GO" id="GO:0008270">
    <property type="term" value="F:zinc ion binding"/>
    <property type="evidence" value="ECO:0007669"/>
    <property type="project" value="InterPro"/>
</dbReference>
<dbReference type="FunFam" id="1.25.40.10:FF:000090">
    <property type="entry name" value="Pentatricopeptide repeat-containing protein, chloroplastic"/>
    <property type="match status" value="1"/>
</dbReference>
<dbReference type="InterPro" id="IPR011990">
    <property type="entry name" value="TPR-like_helical_dom_sf"/>
</dbReference>
<evidence type="ECO:0000313" key="7">
    <source>
        <dbReference type="EMBL" id="KAF5198397.1"/>
    </source>
</evidence>
<dbReference type="FunFam" id="1.25.40.10:FF:000471">
    <property type="entry name" value="Putative pentatricopeptide repeat-containing protein, mitochondrial"/>
    <property type="match status" value="1"/>
</dbReference>
<evidence type="ECO:0000313" key="8">
    <source>
        <dbReference type="Proteomes" id="UP000554482"/>
    </source>
</evidence>
<dbReference type="Pfam" id="PF13041">
    <property type="entry name" value="PPR_2"/>
    <property type="match status" value="4"/>
</dbReference>
<dbReference type="InterPro" id="IPR002885">
    <property type="entry name" value="PPR_rpt"/>
</dbReference>
<feature type="repeat" description="WD" evidence="4">
    <location>
        <begin position="108"/>
        <end position="150"/>
    </location>
</feature>
<dbReference type="AlphaFoldDB" id="A0A7J6WN92"/>
<feature type="repeat" description="PPR" evidence="5">
    <location>
        <begin position="592"/>
        <end position="626"/>
    </location>
</feature>
<evidence type="ECO:0000259" key="6">
    <source>
        <dbReference type="Pfam" id="PF14432"/>
    </source>
</evidence>
<dbReference type="Gene3D" id="1.25.40.10">
    <property type="entry name" value="Tetratricopeptide repeat domain"/>
    <property type="match status" value="5"/>
</dbReference>
<evidence type="ECO:0000256" key="5">
    <source>
        <dbReference type="PROSITE-ProRule" id="PRU00708"/>
    </source>
</evidence>
<keyword evidence="8" id="KW-1185">Reference proteome</keyword>
<feature type="repeat" description="WD" evidence="4">
    <location>
        <begin position="255"/>
        <end position="289"/>
    </location>
</feature>
<dbReference type="InterPro" id="IPR001680">
    <property type="entry name" value="WD40_rpt"/>
</dbReference>
<evidence type="ECO:0000256" key="1">
    <source>
        <dbReference type="ARBA" id="ARBA00006643"/>
    </source>
</evidence>
<feature type="repeat" description="PPR" evidence="5">
    <location>
        <begin position="491"/>
        <end position="525"/>
    </location>
</feature>
<dbReference type="InterPro" id="IPR019775">
    <property type="entry name" value="WD40_repeat_CS"/>
</dbReference>
<feature type="repeat" description="PPR" evidence="5">
    <location>
        <begin position="693"/>
        <end position="727"/>
    </location>
</feature>
<dbReference type="InterPro" id="IPR020472">
    <property type="entry name" value="WD40_PAC1"/>
</dbReference>
<proteinExistence type="inferred from homology"/>
<dbReference type="InterPro" id="IPR046848">
    <property type="entry name" value="E_motif"/>
</dbReference>
<comment type="caution">
    <text evidence="7">The sequence shown here is derived from an EMBL/GenBank/DDBJ whole genome shotgun (WGS) entry which is preliminary data.</text>
</comment>
<dbReference type="Pfam" id="PF01535">
    <property type="entry name" value="PPR"/>
    <property type="match status" value="6"/>
</dbReference>
<name>A0A7J6WN92_THATH</name>
<dbReference type="Pfam" id="PF14432">
    <property type="entry name" value="DYW_deaminase"/>
    <property type="match status" value="1"/>
</dbReference>
<dbReference type="PANTHER" id="PTHR24015:SF548">
    <property type="entry name" value="OS08G0340900 PROTEIN"/>
    <property type="match status" value="1"/>
</dbReference>
<keyword evidence="2 4" id="KW-0853">WD repeat</keyword>
<evidence type="ECO:0000256" key="4">
    <source>
        <dbReference type="PROSITE-ProRule" id="PRU00221"/>
    </source>
</evidence>
<protein>
    <submittedName>
        <fullName evidence="7">Pentatricopeptide repeat-containing protein</fullName>
    </submittedName>
</protein>
<dbReference type="GO" id="GO:0009451">
    <property type="term" value="P:RNA modification"/>
    <property type="evidence" value="ECO:0007669"/>
    <property type="project" value="InterPro"/>
</dbReference>
<dbReference type="Proteomes" id="UP000554482">
    <property type="component" value="Unassembled WGS sequence"/>
</dbReference>
<feature type="repeat" description="WD" evidence="4">
    <location>
        <begin position="198"/>
        <end position="240"/>
    </location>
</feature>
<dbReference type="PROSITE" id="PS00678">
    <property type="entry name" value="WD_REPEATS_1"/>
    <property type="match status" value="1"/>
</dbReference>
<dbReference type="SMART" id="SM00320">
    <property type="entry name" value="WD40"/>
    <property type="match status" value="5"/>
</dbReference>
<dbReference type="FunFam" id="1.25.40.10:FF:000494">
    <property type="entry name" value="Putative pentatricopeptide repeat-containing protein, mitochondrial"/>
    <property type="match status" value="1"/>
</dbReference>
<reference evidence="7 8" key="1">
    <citation type="submission" date="2020-06" db="EMBL/GenBank/DDBJ databases">
        <title>Transcriptomic and genomic resources for Thalictrum thalictroides and T. hernandezii: Facilitating candidate gene discovery in an emerging model plant lineage.</title>
        <authorList>
            <person name="Arias T."/>
            <person name="Riano-Pachon D.M."/>
            <person name="Di Stilio V.S."/>
        </authorList>
    </citation>
    <scope>NUCLEOTIDE SEQUENCE [LARGE SCALE GENOMIC DNA]</scope>
    <source>
        <strain evidence="8">cv. WT478/WT964</strain>
        <tissue evidence="7">Leaves</tissue>
    </source>
</reference>
<dbReference type="Pfam" id="PF00400">
    <property type="entry name" value="WD40"/>
    <property type="match status" value="5"/>
</dbReference>
<feature type="repeat" description="PPR" evidence="5">
    <location>
        <begin position="794"/>
        <end position="828"/>
    </location>
</feature>
<gene>
    <name evidence="7" type="ORF">FRX31_012019</name>
</gene>
<organism evidence="7 8">
    <name type="scientific">Thalictrum thalictroides</name>
    <name type="common">Rue-anemone</name>
    <name type="synonym">Anemone thalictroides</name>
    <dbReference type="NCBI Taxonomy" id="46969"/>
    <lineage>
        <taxon>Eukaryota</taxon>
        <taxon>Viridiplantae</taxon>
        <taxon>Streptophyta</taxon>
        <taxon>Embryophyta</taxon>
        <taxon>Tracheophyta</taxon>
        <taxon>Spermatophyta</taxon>
        <taxon>Magnoliopsida</taxon>
        <taxon>Ranunculales</taxon>
        <taxon>Ranunculaceae</taxon>
        <taxon>Thalictroideae</taxon>
        <taxon>Thalictrum</taxon>
    </lineage>
</organism>
<dbReference type="GO" id="GO:0003723">
    <property type="term" value="F:RNA binding"/>
    <property type="evidence" value="ECO:0007669"/>
    <property type="project" value="InterPro"/>
</dbReference>
<feature type="repeat" description="WD" evidence="4">
    <location>
        <begin position="154"/>
        <end position="196"/>
    </location>
</feature>
<dbReference type="FunFam" id="1.25.40.10:FF:000397">
    <property type="entry name" value="Pentatricopeptide repeat-containing protein At2g40720"/>
    <property type="match status" value="1"/>
</dbReference>
<comment type="similarity">
    <text evidence="1">Belongs to the PPR family. PCMP-H subfamily.</text>
</comment>
<dbReference type="NCBIfam" id="TIGR00756">
    <property type="entry name" value="PPR"/>
    <property type="match status" value="5"/>
</dbReference>
<dbReference type="PROSITE" id="PS50294">
    <property type="entry name" value="WD_REPEATS_REGION"/>
    <property type="match status" value="2"/>
</dbReference>
<dbReference type="FunFam" id="1.25.40.10:FF:000201">
    <property type="entry name" value="Pentatricopeptide repeat-containing protein mitochondrial"/>
    <property type="match status" value="1"/>
</dbReference>
<dbReference type="PRINTS" id="PR00320">
    <property type="entry name" value="GPROTEINBRPT"/>
</dbReference>
<evidence type="ECO:0000256" key="2">
    <source>
        <dbReference type="ARBA" id="ARBA00022574"/>
    </source>
</evidence>
<dbReference type="SUPFAM" id="SSF50978">
    <property type="entry name" value="WD40 repeat-like"/>
    <property type="match status" value="1"/>
</dbReference>
<feature type="non-terminal residue" evidence="7">
    <location>
        <position position="1"/>
    </location>
</feature>
<dbReference type="InterPro" id="IPR046960">
    <property type="entry name" value="PPR_At4g14850-like_plant"/>
</dbReference>
<dbReference type="PROSITE" id="PS51375">
    <property type="entry name" value="PPR"/>
    <property type="match status" value="5"/>
</dbReference>
<feature type="repeat" description="PPR" evidence="5">
    <location>
        <begin position="359"/>
        <end position="393"/>
    </location>
</feature>
<dbReference type="InterPro" id="IPR036322">
    <property type="entry name" value="WD40_repeat_dom_sf"/>
</dbReference>
<dbReference type="PANTHER" id="PTHR24015">
    <property type="entry name" value="OS07G0578800 PROTEIN-RELATED"/>
    <property type="match status" value="1"/>
</dbReference>
<accession>A0A7J6WN92</accession>
<dbReference type="PROSITE" id="PS50082">
    <property type="entry name" value="WD_REPEATS_2"/>
    <property type="match status" value="5"/>
</dbReference>
<dbReference type="InterPro" id="IPR015943">
    <property type="entry name" value="WD40/YVTN_repeat-like_dom_sf"/>
</dbReference>
<evidence type="ECO:0000256" key="3">
    <source>
        <dbReference type="ARBA" id="ARBA00022737"/>
    </source>
</evidence>
<dbReference type="InterPro" id="IPR032867">
    <property type="entry name" value="DYW_dom"/>
</dbReference>
<dbReference type="Gene3D" id="2.130.10.10">
    <property type="entry name" value="YVTN repeat-like/Quinoprotein amine dehydrogenase"/>
    <property type="match status" value="1"/>
</dbReference>
<feature type="repeat" description="WD" evidence="4">
    <location>
        <begin position="59"/>
        <end position="101"/>
    </location>
</feature>